<dbReference type="KEGG" id="oyw:OdinLCB4_003295"/>
<dbReference type="AlphaFoldDB" id="A0AAF0IC20"/>
<evidence type="ECO:0008006" key="4">
    <source>
        <dbReference type="Google" id="ProtNLM"/>
    </source>
</evidence>
<evidence type="ECO:0000256" key="1">
    <source>
        <dbReference type="SAM" id="Phobius"/>
    </source>
</evidence>
<reference evidence="2" key="2">
    <citation type="journal article" date="2022" name="Nat. Microbiol.">
        <title>A closed Candidatus Odinarchaeum chromosome exposes Asgard archaeal viruses.</title>
        <authorList>
            <person name="Tamarit D."/>
            <person name="Caceres E.F."/>
            <person name="Krupovic M."/>
            <person name="Nijland R."/>
            <person name="Eme L."/>
            <person name="Robinson N.P."/>
            <person name="Ettema T.J.G."/>
        </authorList>
    </citation>
    <scope>NUCLEOTIDE SEQUENCE</scope>
    <source>
        <strain evidence="2">LCB_4</strain>
    </source>
</reference>
<feature type="transmembrane region" description="Helical" evidence="1">
    <location>
        <begin position="226"/>
        <end position="247"/>
    </location>
</feature>
<evidence type="ECO:0000313" key="2">
    <source>
        <dbReference type="EMBL" id="WEU40945.1"/>
    </source>
</evidence>
<feature type="transmembrane region" description="Helical" evidence="1">
    <location>
        <begin position="56"/>
        <end position="76"/>
    </location>
</feature>
<reference evidence="2" key="1">
    <citation type="journal article" date="2017" name="Nature">
        <title>Asgard archaea illuminate the origin of eukaryotic cellular complexity.</title>
        <authorList>
            <person name="Zaremba-Niedzwiedzka K."/>
            <person name="Caceres E.F."/>
            <person name="Saw J.H."/>
            <person name="Backstrom D."/>
            <person name="Juzokaite L."/>
            <person name="Vancaester E."/>
            <person name="Seitz K.W."/>
            <person name="Anantharaman K."/>
            <person name="Starnawski P."/>
            <person name="Kjeldsen K.U."/>
            <person name="Scott M.B."/>
            <person name="Nunoura T."/>
            <person name="Banfield J.F."/>
            <person name="Schramm A."/>
            <person name="Baker B.J."/>
            <person name="Spang A."/>
            <person name="Ettema T.J.G."/>
        </authorList>
    </citation>
    <scope>NUCLEOTIDE SEQUENCE</scope>
    <source>
        <strain evidence="2">LCB_4</strain>
    </source>
</reference>
<name>A0AAF0IC20_ODILC</name>
<accession>A0AAF0IC20</accession>
<proteinExistence type="predicted"/>
<dbReference type="Proteomes" id="UP000186851">
    <property type="component" value="Chromosome"/>
</dbReference>
<protein>
    <recommendedName>
        <fullName evidence="4">Type II secretion system protein GspF domain-containing protein</fullName>
    </recommendedName>
</protein>
<keyword evidence="1" id="KW-1133">Transmembrane helix</keyword>
<sequence>MVSTGNRRLKMLYTALSSRFYKIPLFKKLGSYIISNKLISACAYYQEKYNIKPEEVAAGCIGLIFTITLMGGITFLTTGFLIIPPITSISAMISAALFYYKIIGEYENEARKISKYVDHITQDFIFALKSSASIFNAIKYVAKADYPVISNKFKEIIYKINLGENPSQLLEEFMEKQPSKTLRCNLLSLIKNQELDHAYENLLGVEAQRHLREEYENFTMQLENKIMITAASSVFLPLIIGLGLIFWGFGESPLFLILIPLYLVLIVLLKKKLLKPRDEVFEN</sequence>
<dbReference type="EMBL" id="CP091871">
    <property type="protein sequence ID" value="WEU40945.1"/>
    <property type="molecule type" value="Genomic_DNA"/>
</dbReference>
<organism evidence="2 3">
    <name type="scientific">Odinarchaeota yellowstonii (strain LCB_4)</name>
    <dbReference type="NCBI Taxonomy" id="1841599"/>
    <lineage>
        <taxon>Archaea</taxon>
        <taxon>Promethearchaeati</taxon>
        <taxon>Candidatus Odinarchaeota</taxon>
        <taxon>Candidatus Odinarchaeia</taxon>
        <taxon>Candidatus Odinarchaeales</taxon>
        <taxon>Candidatus Odinarchaeaceae</taxon>
        <taxon>Candidatus Odinarchaeum</taxon>
    </lineage>
</organism>
<evidence type="ECO:0000313" key="3">
    <source>
        <dbReference type="Proteomes" id="UP000186851"/>
    </source>
</evidence>
<gene>
    <name evidence="2" type="ORF">OdinLCB4_003295</name>
</gene>
<keyword evidence="1" id="KW-0472">Membrane</keyword>
<feature type="transmembrane region" description="Helical" evidence="1">
    <location>
        <begin position="253"/>
        <end position="269"/>
    </location>
</feature>
<feature type="transmembrane region" description="Helical" evidence="1">
    <location>
        <begin position="82"/>
        <end position="102"/>
    </location>
</feature>
<keyword evidence="1" id="KW-0812">Transmembrane</keyword>